<dbReference type="PANTHER" id="PTHR33110">
    <property type="entry name" value="F-BOX/KELCH-REPEAT PROTEIN-RELATED"/>
    <property type="match status" value="1"/>
</dbReference>
<dbReference type="InterPro" id="IPR036047">
    <property type="entry name" value="F-box-like_dom_sf"/>
</dbReference>
<keyword evidence="3" id="KW-1185">Reference proteome</keyword>
<organism evidence="2 3">
    <name type="scientific">Rhynchospora tenuis</name>
    <dbReference type="NCBI Taxonomy" id="198213"/>
    <lineage>
        <taxon>Eukaryota</taxon>
        <taxon>Viridiplantae</taxon>
        <taxon>Streptophyta</taxon>
        <taxon>Embryophyta</taxon>
        <taxon>Tracheophyta</taxon>
        <taxon>Spermatophyta</taxon>
        <taxon>Magnoliopsida</taxon>
        <taxon>Liliopsida</taxon>
        <taxon>Poales</taxon>
        <taxon>Cyperaceae</taxon>
        <taxon>Cyperoideae</taxon>
        <taxon>Rhynchosporeae</taxon>
        <taxon>Rhynchospora</taxon>
    </lineage>
</organism>
<dbReference type="Gene3D" id="1.20.1280.50">
    <property type="match status" value="1"/>
</dbReference>
<dbReference type="Pfam" id="PF03478">
    <property type="entry name" value="Beta-prop_KIB1-4"/>
    <property type="match status" value="1"/>
</dbReference>
<protein>
    <recommendedName>
        <fullName evidence="1">KIB1-4 beta-propeller domain-containing protein</fullName>
    </recommendedName>
</protein>
<dbReference type="InterPro" id="IPR005174">
    <property type="entry name" value="KIB1-4_b-propeller"/>
</dbReference>
<evidence type="ECO:0000259" key="1">
    <source>
        <dbReference type="Pfam" id="PF03478"/>
    </source>
</evidence>
<feature type="domain" description="KIB1-4 beta-propeller" evidence="1">
    <location>
        <begin position="77"/>
        <end position="288"/>
    </location>
</feature>
<reference evidence="2 3" key="1">
    <citation type="journal article" date="2022" name="Cell">
        <title>Repeat-based holocentromeres influence genome architecture and karyotype evolution.</title>
        <authorList>
            <person name="Hofstatter P.G."/>
            <person name="Thangavel G."/>
            <person name="Lux T."/>
            <person name="Neumann P."/>
            <person name="Vondrak T."/>
            <person name="Novak P."/>
            <person name="Zhang M."/>
            <person name="Costa L."/>
            <person name="Castellani M."/>
            <person name="Scott A."/>
            <person name="Toegelov H."/>
            <person name="Fuchs J."/>
            <person name="Mata-Sucre Y."/>
            <person name="Dias Y."/>
            <person name="Vanzela A.L.L."/>
            <person name="Huettel B."/>
            <person name="Almeida C.C.S."/>
            <person name="Simkova H."/>
            <person name="Souza G."/>
            <person name="Pedrosa-Harand A."/>
            <person name="Macas J."/>
            <person name="Mayer K.F.X."/>
            <person name="Houben A."/>
            <person name="Marques A."/>
        </authorList>
    </citation>
    <scope>NUCLEOTIDE SEQUENCE [LARGE SCALE GENOMIC DNA]</scope>
    <source>
        <strain evidence="2">RhyTen1mFocal</strain>
    </source>
</reference>
<dbReference type="Proteomes" id="UP001210211">
    <property type="component" value="Unassembled WGS sequence"/>
</dbReference>
<proteinExistence type="predicted"/>
<dbReference type="EMBL" id="JAMRDG010000001">
    <property type="protein sequence ID" value="KAJ3706416.1"/>
    <property type="molecule type" value="Genomic_DNA"/>
</dbReference>
<sequence length="386" mass="45006">MKGAPSDFPLWTNLPAEIVQLISEKVKSISDYVRFRAVCSLWRSASHPKPQHLPPQIPWLMVVPRFQDENDEGILLFYDLWESKVHRLQLPDMIGVRCCASYGGWLFIIGADGREVFLLNPLTHARIRLPSLSSPVKSLGADCDPDPLRDFIAPWFITCSKYWKSKIIFSANLTDSDCLIMLFLYKKMVLCCRVGDPWWTIIRNPDGSTPDDVTYYNGKFYFLYNGVHEEAMIIIDSNKPKEMIACNFEPEKRDMRLCFLEGKSGIYLIGMKNYIPEEKEDEYELYQFEELPMKLKKIIDTRNTTIFNTDDFHLTVCSGDWNLLTDGSVCMVWYKYNTVPWRSWDSLYSIYSTKLDKEKMEFVRDLGKVPEILPSALIMWFQPSFF</sequence>
<name>A0AAD5ZYI0_9POAL</name>
<evidence type="ECO:0000313" key="3">
    <source>
        <dbReference type="Proteomes" id="UP001210211"/>
    </source>
</evidence>
<dbReference type="SUPFAM" id="SSF81383">
    <property type="entry name" value="F-box domain"/>
    <property type="match status" value="1"/>
</dbReference>
<evidence type="ECO:0000313" key="2">
    <source>
        <dbReference type="EMBL" id="KAJ3706416.1"/>
    </source>
</evidence>
<dbReference type="AlphaFoldDB" id="A0AAD5ZYI0"/>
<dbReference type="PANTHER" id="PTHR33110:SF134">
    <property type="entry name" value="OS09G0565350 PROTEIN"/>
    <property type="match status" value="1"/>
</dbReference>
<accession>A0AAD5ZYI0</accession>
<comment type="caution">
    <text evidence="2">The sequence shown here is derived from an EMBL/GenBank/DDBJ whole genome shotgun (WGS) entry which is preliminary data.</text>
</comment>
<gene>
    <name evidence="2" type="ORF">LUZ61_010121</name>
</gene>